<organism evidence="5 6">
    <name type="scientific">Methanothermococcus okinawensis</name>
    <dbReference type="NCBI Taxonomy" id="155863"/>
    <lineage>
        <taxon>Archaea</taxon>
        <taxon>Methanobacteriati</taxon>
        <taxon>Methanobacteriota</taxon>
        <taxon>Methanomada group</taxon>
        <taxon>Methanococci</taxon>
        <taxon>Methanococcales</taxon>
        <taxon>Methanococcaceae</taxon>
        <taxon>Methanothermococcus</taxon>
    </lineage>
</organism>
<dbReference type="Gene3D" id="3.40.50.720">
    <property type="entry name" value="NAD(P)-binding Rossmann-like Domain"/>
    <property type="match status" value="1"/>
</dbReference>
<dbReference type="GO" id="GO:0006813">
    <property type="term" value="P:potassium ion transport"/>
    <property type="evidence" value="ECO:0007669"/>
    <property type="project" value="InterPro"/>
</dbReference>
<dbReference type="SUPFAM" id="SSF81324">
    <property type="entry name" value="Voltage-gated potassium channels"/>
    <property type="match status" value="1"/>
</dbReference>
<dbReference type="Pfam" id="PF02254">
    <property type="entry name" value="TrkA_N"/>
    <property type="match status" value="1"/>
</dbReference>
<comment type="subcellular location">
    <subcellularLocation>
        <location evidence="1">Cell membrane</location>
        <topology evidence="1">Multi-pass membrane protein</topology>
    </subcellularLocation>
</comment>
<keyword evidence="5" id="KW-0813">Transport</keyword>
<evidence type="ECO:0000256" key="1">
    <source>
        <dbReference type="ARBA" id="ARBA00004651"/>
    </source>
</evidence>
<dbReference type="SUPFAM" id="SSF116726">
    <property type="entry name" value="TrkA C-terminal domain-like"/>
    <property type="match status" value="1"/>
</dbReference>
<dbReference type="EMBL" id="DQSV01000023">
    <property type="protein sequence ID" value="HIP16907.1"/>
    <property type="molecule type" value="Genomic_DNA"/>
</dbReference>
<keyword evidence="2" id="KW-0472">Membrane</keyword>
<dbReference type="Gene3D" id="3.30.70.1450">
    <property type="entry name" value="Regulator of K+ conductance, C-terminal domain"/>
    <property type="match status" value="1"/>
</dbReference>
<dbReference type="InterPro" id="IPR013099">
    <property type="entry name" value="K_chnl_dom"/>
</dbReference>
<feature type="transmembrane region" description="Helical" evidence="2">
    <location>
        <begin position="36"/>
        <end position="53"/>
    </location>
</feature>
<feature type="transmembrane region" description="Helical" evidence="2">
    <location>
        <begin position="65"/>
        <end position="90"/>
    </location>
</feature>
<dbReference type="GO" id="GO:0005886">
    <property type="term" value="C:plasma membrane"/>
    <property type="evidence" value="ECO:0007669"/>
    <property type="project" value="UniProtKB-SubCell"/>
</dbReference>
<keyword evidence="2" id="KW-0812">Transmembrane</keyword>
<dbReference type="Pfam" id="PF02080">
    <property type="entry name" value="TrkA_C"/>
    <property type="match status" value="1"/>
</dbReference>
<name>A0A832YN00_9EURY</name>
<feature type="domain" description="RCK N-terminal" evidence="3">
    <location>
        <begin position="107"/>
        <end position="225"/>
    </location>
</feature>
<dbReference type="InterPro" id="IPR003148">
    <property type="entry name" value="RCK_N"/>
</dbReference>
<evidence type="ECO:0000313" key="5">
    <source>
        <dbReference type="EMBL" id="HIP16907.1"/>
    </source>
</evidence>
<dbReference type="PROSITE" id="PS51201">
    <property type="entry name" value="RCK_N"/>
    <property type="match status" value="1"/>
</dbReference>
<dbReference type="PANTHER" id="PTHR43833">
    <property type="entry name" value="POTASSIUM CHANNEL PROTEIN 2-RELATED-RELATED"/>
    <property type="match status" value="1"/>
</dbReference>
<dbReference type="PROSITE" id="PS51202">
    <property type="entry name" value="RCK_C"/>
    <property type="match status" value="1"/>
</dbReference>
<dbReference type="InterPro" id="IPR036291">
    <property type="entry name" value="NAD(P)-bd_dom_sf"/>
</dbReference>
<comment type="caution">
    <text evidence="5">The sequence shown here is derived from an EMBL/GenBank/DDBJ whole genome shotgun (WGS) entry which is preliminary data.</text>
</comment>
<accession>A0A832YN00</accession>
<keyword evidence="5" id="KW-0407">Ion channel</keyword>
<sequence length="337" mass="37405">MDVVDRIKLSIITMGIIILVYSLLMIKVEGLSPLDSIYFSVVTISTVGYGDYVPKTELGKAISTIYILFGVGIGLYALGNVAEFFIGGYFKKKDKMRKMEKRIKYLRNHYIICGYGKSGKVVAKKLEKSGAKYVVIDIDEKTLENELENNPNFNYIVGDATHDEVLIKAKIKEAEGLISTVSRDSDNVYITLSAKRLNPNIYVVAKADEKVAIDKLLIAGADRVVSPYIIGGLRMAELALKADVLDFISTFMSIAKYEYDEDLELKKIKVDPNSPLTGKKLHEIKTQYKLEANILGIKKDSGLIINPPSDVEISPGDVIYAFGTSDQLSNLEKHGKE</sequence>
<reference evidence="5" key="1">
    <citation type="journal article" date="2020" name="ISME J.">
        <title>Gammaproteobacteria mediating utilization of methyl-, sulfur- and petroleum organic compounds in deep ocean hydrothermal plumes.</title>
        <authorList>
            <person name="Zhou Z."/>
            <person name="Liu Y."/>
            <person name="Pan J."/>
            <person name="Cron B.R."/>
            <person name="Toner B.M."/>
            <person name="Anantharaman K."/>
            <person name="Breier J.A."/>
            <person name="Dick G.J."/>
            <person name="Li M."/>
        </authorList>
    </citation>
    <scope>NUCLEOTIDE SEQUENCE</scope>
    <source>
        <strain evidence="5">SZUA-1385</strain>
    </source>
</reference>
<dbReference type="GO" id="GO:0008324">
    <property type="term" value="F:monoatomic cation transmembrane transporter activity"/>
    <property type="evidence" value="ECO:0007669"/>
    <property type="project" value="InterPro"/>
</dbReference>
<dbReference type="InterPro" id="IPR050721">
    <property type="entry name" value="Trk_Ktr_HKT_K-transport"/>
</dbReference>
<evidence type="ECO:0000259" key="4">
    <source>
        <dbReference type="PROSITE" id="PS51202"/>
    </source>
</evidence>
<feature type="transmembrane region" description="Helical" evidence="2">
    <location>
        <begin position="6"/>
        <end position="24"/>
    </location>
</feature>
<proteinExistence type="predicted"/>
<protein>
    <submittedName>
        <fullName evidence="5">Potassium channel protein</fullName>
    </submittedName>
</protein>
<dbReference type="PANTHER" id="PTHR43833:SF13">
    <property type="entry name" value="POTASSIUM CHANNEL PROTEIN 2-RELATED"/>
    <property type="match status" value="1"/>
</dbReference>
<evidence type="ECO:0000313" key="6">
    <source>
        <dbReference type="Proteomes" id="UP000605144"/>
    </source>
</evidence>
<dbReference type="InterPro" id="IPR006037">
    <property type="entry name" value="RCK_C"/>
</dbReference>
<dbReference type="Pfam" id="PF07885">
    <property type="entry name" value="Ion_trans_2"/>
    <property type="match status" value="1"/>
</dbReference>
<evidence type="ECO:0000256" key="2">
    <source>
        <dbReference type="SAM" id="Phobius"/>
    </source>
</evidence>
<keyword evidence="5" id="KW-0406">Ion transport</keyword>
<dbReference type="Proteomes" id="UP000605144">
    <property type="component" value="Unassembled WGS sequence"/>
</dbReference>
<dbReference type="AlphaFoldDB" id="A0A832YN00"/>
<dbReference type="InterPro" id="IPR036721">
    <property type="entry name" value="RCK_C_sf"/>
</dbReference>
<dbReference type="Gene3D" id="1.10.287.70">
    <property type="match status" value="1"/>
</dbReference>
<dbReference type="SUPFAM" id="SSF51735">
    <property type="entry name" value="NAD(P)-binding Rossmann-fold domains"/>
    <property type="match status" value="1"/>
</dbReference>
<keyword evidence="2" id="KW-1133">Transmembrane helix</keyword>
<evidence type="ECO:0000259" key="3">
    <source>
        <dbReference type="PROSITE" id="PS51201"/>
    </source>
</evidence>
<feature type="domain" description="RCK C-terminal" evidence="4">
    <location>
        <begin position="252"/>
        <end position="337"/>
    </location>
</feature>
<gene>
    <name evidence="5" type="ORF">EYG76_01190</name>
</gene>